<feature type="transmembrane region" description="Helical" evidence="10">
    <location>
        <begin position="83"/>
        <end position="103"/>
    </location>
</feature>
<evidence type="ECO:0000259" key="14">
    <source>
        <dbReference type="Pfam" id="PF17766"/>
    </source>
</evidence>
<dbReference type="InterPro" id="IPR015500">
    <property type="entry name" value="Peptidase_S8_subtilisin-rel"/>
</dbReference>
<dbReference type="PANTHER" id="PTHR10795">
    <property type="entry name" value="PROPROTEIN CONVERTASE SUBTILISIN/KEXIN"/>
    <property type="match status" value="1"/>
</dbReference>
<protein>
    <submittedName>
        <fullName evidence="15">Serine protease</fullName>
    </submittedName>
</protein>
<dbReference type="Pfam" id="PF17766">
    <property type="entry name" value="fn3_6"/>
    <property type="match status" value="1"/>
</dbReference>
<dbReference type="Pfam" id="PF02225">
    <property type="entry name" value="PA"/>
    <property type="match status" value="1"/>
</dbReference>
<feature type="domain" description="Inhibitor I9" evidence="13">
    <location>
        <begin position="162"/>
        <end position="221"/>
    </location>
</feature>
<keyword evidence="2 7" id="KW-0645">Protease</keyword>
<evidence type="ECO:0000256" key="6">
    <source>
        <dbReference type="PIRSR" id="PIRSR615500-1"/>
    </source>
</evidence>
<feature type="transmembrane region" description="Helical" evidence="10">
    <location>
        <begin position="1189"/>
        <end position="1209"/>
    </location>
</feature>
<proteinExistence type="inferred from homology"/>
<evidence type="ECO:0000256" key="3">
    <source>
        <dbReference type="ARBA" id="ARBA00022729"/>
    </source>
</evidence>
<accession>A0A2T4UUC7</accession>
<feature type="active site" description="Charge relay system" evidence="6 7">
    <location>
        <position position="291"/>
    </location>
</feature>
<feature type="domain" description="Subtilisin-like protease fibronectin type-III" evidence="14">
    <location>
        <begin position="809"/>
        <end position="901"/>
    </location>
</feature>
<dbReference type="GO" id="GO:0006508">
    <property type="term" value="P:proteolysis"/>
    <property type="evidence" value="ECO:0007669"/>
    <property type="project" value="UniProtKB-KW"/>
</dbReference>
<dbReference type="SUPFAM" id="SSF52743">
    <property type="entry name" value="Subtilisin-like"/>
    <property type="match status" value="1"/>
</dbReference>
<feature type="domain" description="PA" evidence="12">
    <location>
        <begin position="546"/>
        <end position="633"/>
    </location>
</feature>
<evidence type="ECO:0000259" key="13">
    <source>
        <dbReference type="Pfam" id="PF05922"/>
    </source>
</evidence>
<feature type="domain" description="Peptidase S8/S53" evidence="11">
    <location>
        <begin position="282"/>
        <end position="764"/>
    </location>
</feature>
<dbReference type="InterPro" id="IPR037045">
    <property type="entry name" value="S8pro/Inhibitor_I9_sf"/>
</dbReference>
<keyword evidence="10" id="KW-0812">Transmembrane</keyword>
<dbReference type="EMBL" id="PZPL01000001">
    <property type="protein sequence ID" value="PTL73126.1"/>
    <property type="molecule type" value="Genomic_DNA"/>
</dbReference>
<feature type="active site" description="Charge relay system" evidence="6 7">
    <location>
        <position position="384"/>
    </location>
</feature>
<dbReference type="InterPro" id="IPR010259">
    <property type="entry name" value="S8pro/Inhibitor_I9"/>
</dbReference>
<dbReference type="InterPro" id="IPR041469">
    <property type="entry name" value="Subtilisin-like_FN3"/>
</dbReference>
<dbReference type="InterPro" id="IPR023828">
    <property type="entry name" value="Peptidase_S8_Ser-AS"/>
</dbReference>
<dbReference type="PRINTS" id="PR00723">
    <property type="entry name" value="SUBTILISIN"/>
</dbReference>
<evidence type="ECO:0000259" key="12">
    <source>
        <dbReference type="Pfam" id="PF02225"/>
    </source>
</evidence>
<feature type="active site" description="Charge relay system" evidence="6 7">
    <location>
        <position position="711"/>
    </location>
</feature>
<name>A0A2T4UUC7_9MICO</name>
<sequence>MSLKLSRLDSTASNIALDPGECQREASPFQVLRYLFVTEPGNRVRRVVSMREPIRFPATASRGLRLPIQPFHPPRVRRAERRILAGLAVLGVAASAAFAATGASAAPVIGSASLVGGLSSLQSFDDGDYVVTLVEPSAATYEGTDARFARTAPDAGAQLQARSAPVEDYAEHLEKRQDAVAAAVDARIGYHYTVALNGFSATLTGAQASVLANRKDVAQVREIEDLTLDRARGAAQTAPLVTAEPGAGTPVPDTGQQRSTDFLGLEGEGGVWNAVGGVDAAGAGIVVGVIDSGIAPENPSFDGPPLATSPGAAPYTDGETITYRKSDGGEFVGACETGSDSSQQWDGDECSQKLIGARWFLGDSEKVGSDDNPEFLSPRDADGHGSHTASTAAGNADVEASVDGYDYGTISGVAPAAKVAAYKVCWNGDVEGTDDDDFCSGPGILGAIEAAVTDGVDVINFSIGGGSATSTLTLYDEAFLNAAAAGVFVAASAGNSGPDASTLDHASPWYTTVAASSIPSYTATATLGDGQAFVGGSISVHEDLEAPLVNSADVARSGTEMPEICAPGTLDPDKVKGAVVACTAGTTARVSKSAEVERAGGVGMLLLNPTPNALHVDDHSVPTIQIDSQAYEAITEYASTDGATVELSEGNLTGAEIPVPQVAGFSSRGPAEADGTDVLKPDLTAPGVAILADSFNEEGDDPAFAFESGTSMSSPHVAGLAALILGVSPTASPSAVKSAMMTTAYDSVDQAGNPSTDVFAQGAGHVDPTAFLDPGLLYESGPTDWIAFLKGAGYVFDPDFAVDAIDPSDLNQPSIAIGSLAGTQTVTRTVTATGPGVYTASIDVPGIDAVVSPQTLTFGAAGESAEYTVTFTTEDAGLAEFATGYLTWTSAEHEVRSPVAVRPVLLDAPFEVSGSGSTGSTTATITPGIDGALPLSPSGLARGVLAEDESAEDGHSGVLPAGETFVTSVEVPEGATFARFDLDAIDDTSDLDLYVELLDADGEPVGEAVSATASADERVDLDSPDAGTYRVTADIYAVGSDDTVAFDLRSFVVTEEGGLGSLTTEPETVDAVLGEPTSYSVSWSDLAGPAQYLGRIAYADSGLATLVSVDVTEDVSPGPQPTATPTAEPTATPTAEPTATPAPTGAPEPTASPTAGPTAGPAPTSSPTSGPGLPGTGGPGHLPSTGFQGGLLGAAALALIGAGAVITGVRRRAVALREETAAE</sequence>
<dbReference type="Gene3D" id="2.60.120.380">
    <property type="match status" value="1"/>
</dbReference>
<keyword evidence="3" id="KW-0732">Signal</keyword>
<comment type="similarity">
    <text evidence="1 7 8">Belongs to the peptidase S8 family.</text>
</comment>
<dbReference type="Gene3D" id="2.60.40.2310">
    <property type="match status" value="1"/>
</dbReference>
<comment type="caution">
    <text evidence="15">The sequence shown here is derived from an EMBL/GenBank/DDBJ whole genome shotgun (WGS) entry which is preliminary data.</text>
</comment>
<evidence type="ECO:0000256" key="10">
    <source>
        <dbReference type="SAM" id="Phobius"/>
    </source>
</evidence>
<dbReference type="Pfam" id="PF05922">
    <property type="entry name" value="Inhibitor_I9"/>
    <property type="match status" value="1"/>
</dbReference>
<dbReference type="PROSITE" id="PS00138">
    <property type="entry name" value="SUBTILASE_SER"/>
    <property type="match status" value="1"/>
</dbReference>
<keyword evidence="10" id="KW-1133">Transmembrane helix</keyword>
<dbReference type="AlphaFoldDB" id="A0A2T4UUC7"/>
<dbReference type="Gene3D" id="3.30.70.80">
    <property type="entry name" value="Peptidase S8 propeptide/proteinase inhibitor I9"/>
    <property type="match status" value="1"/>
</dbReference>
<dbReference type="Gene3D" id="3.50.30.30">
    <property type="match status" value="1"/>
</dbReference>
<dbReference type="InterPro" id="IPR045051">
    <property type="entry name" value="SBT"/>
</dbReference>
<dbReference type="Gene3D" id="3.40.50.200">
    <property type="entry name" value="Peptidase S8/S53 domain"/>
    <property type="match status" value="1"/>
</dbReference>
<dbReference type="PROSITE" id="PS51892">
    <property type="entry name" value="SUBTILASE"/>
    <property type="match status" value="1"/>
</dbReference>
<dbReference type="Proteomes" id="UP000241085">
    <property type="component" value="Unassembled WGS sequence"/>
</dbReference>
<keyword evidence="4 7" id="KW-0378">Hydrolase</keyword>
<feature type="compositionally biased region" description="Low complexity" evidence="9">
    <location>
        <begin position="1121"/>
        <end position="1171"/>
    </location>
</feature>
<dbReference type="CDD" id="cd02120">
    <property type="entry name" value="PA_subtilisin_like"/>
    <property type="match status" value="1"/>
</dbReference>
<evidence type="ECO:0000256" key="5">
    <source>
        <dbReference type="ARBA" id="ARBA00022825"/>
    </source>
</evidence>
<dbReference type="InterPro" id="IPR003137">
    <property type="entry name" value="PA_domain"/>
</dbReference>
<gene>
    <name evidence="15" type="ORF">C1I63_09865</name>
</gene>
<evidence type="ECO:0000256" key="1">
    <source>
        <dbReference type="ARBA" id="ARBA00011073"/>
    </source>
</evidence>
<evidence type="ECO:0000259" key="11">
    <source>
        <dbReference type="Pfam" id="PF00082"/>
    </source>
</evidence>
<dbReference type="PROSITE" id="PS00136">
    <property type="entry name" value="SUBTILASE_ASP"/>
    <property type="match status" value="1"/>
</dbReference>
<evidence type="ECO:0000313" key="16">
    <source>
        <dbReference type="Proteomes" id="UP000241085"/>
    </source>
</evidence>
<reference evidence="15 16" key="1">
    <citation type="submission" date="2018-03" db="EMBL/GenBank/DDBJ databases">
        <title>Bacteriophage NCPPB3778 and a type I-E CRISPR drive the evolution of the US Biological Select Agent, Rathayibacter toxicus.</title>
        <authorList>
            <person name="Davis E.W.II."/>
            <person name="Tabima J.F."/>
            <person name="Weisberg A.J."/>
            <person name="Dantas Lopes L."/>
            <person name="Wiseman M.S."/>
            <person name="Wiseman M.S."/>
            <person name="Pupko T."/>
            <person name="Belcher M.S."/>
            <person name="Sechler A.J."/>
            <person name="Tancos M.A."/>
            <person name="Schroeder B.K."/>
            <person name="Murray T.D."/>
            <person name="Luster D.G."/>
            <person name="Schneider W.L."/>
            <person name="Rogers E."/>
            <person name="Andreote F.D."/>
            <person name="Grunwald N.J."/>
            <person name="Putnam M.L."/>
            <person name="Chang J.H."/>
        </authorList>
    </citation>
    <scope>NUCLEOTIDE SEQUENCE [LARGE SCALE GENOMIC DNA]</scope>
    <source>
        <strain evidence="15 16">DSM 15933</strain>
    </source>
</reference>
<keyword evidence="5 7" id="KW-0720">Serine protease</keyword>
<organism evidence="15 16">
    <name type="scientific">Rathayibacter caricis DSM 15933</name>
    <dbReference type="NCBI Taxonomy" id="1328867"/>
    <lineage>
        <taxon>Bacteria</taxon>
        <taxon>Bacillati</taxon>
        <taxon>Actinomycetota</taxon>
        <taxon>Actinomycetes</taxon>
        <taxon>Micrococcales</taxon>
        <taxon>Microbacteriaceae</taxon>
        <taxon>Rathayibacter</taxon>
    </lineage>
</organism>
<keyword evidence="10" id="KW-0472">Membrane</keyword>
<keyword evidence="16" id="KW-1185">Reference proteome</keyword>
<evidence type="ECO:0000256" key="7">
    <source>
        <dbReference type="PROSITE-ProRule" id="PRU01240"/>
    </source>
</evidence>
<feature type="region of interest" description="Disordered" evidence="9">
    <location>
        <begin position="1114"/>
        <end position="1187"/>
    </location>
</feature>
<dbReference type="InterPro" id="IPR023827">
    <property type="entry name" value="Peptidase_S8_Asp-AS"/>
</dbReference>
<evidence type="ECO:0000256" key="2">
    <source>
        <dbReference type="ARBA" id="ARBA00022670"/>
    </source>
</evidence>
<dbReference type="InterPro" id="IPR036852">
    <property type="entry name" value="Peptidase_S8/S53_dom_sf"/>
</dbReference>
<dbReference type="Pfam" id="PF00082">
    <property type="entry name" value="Peptidase_S8"/>
    <property type="match status" value="1"/>
</dbReference>
<dbReference type="InterPro" id="IPR000209">
    <property type="entry name" value="Peptidase_S8/S53_dom"/>
</dbReference>
<evidence type="ECO:0000256" key="4">
    <source>
        <dbReference type="ARBA" id="ARBA00022801"/>
    </source>
</evidence>
<evidence type="ECO:0000256" key="9">
    <source>
        <dbReference type="SAM" id="MobiDB-lite"/>
    </source>
</evidence>
<evidence type="ECO:0000313" key="15">
    <source>
        <dbReference type="EMBL" id="PTL73126.1"/>
    </source>
</evidence>
<feature type="region of interest" description="Disordered" evidence="9">
    <location>
        <begin position="368"/>
        <end position="394"/>
    </location>
</feature>
<evidence type="ECO:0000256" key="8">
    <source>
        <dbReference type="RuleBase" id="RU003355"/>
    </source>
</evidence>
<dbReference type="GO" id="GO:0004252">
    <property type="term" value="F:serine-type endopeptidase activity"/>
    <property type="evidence" value="ECO:0007669"/>
    <property type="project" value="UniProtKB-UniRule"/>
</dbReference>